<comment type="caution">
    <text evidence="3">The sequence shown here is derived from an EMBL/GenBank/DDBJ whole genome shotgun (WGS) entry which is preliminary data.</text>
</comment>
<feature type="transmembrane region" description="Helical" evidence="1">
    <location>
        <begin position="173"/>
        <end position="193"/>
    </location>
</feature>
<proteinExistence type="predicted"/>
<evidence type="ECO:0000313" key="3">
    <source>
        <dbReference type="EMBL" id="NKE44029.1"/>
    </source>
</evidence>
<feature type="transmembrane region" description="Helical" evidence="1">
    <location>
        <begin position="46"/>
        <end position="65"/>
    </location>
</feature>
<accession>A0ABX1EW89</accession>
<protein>
    <submittedName>
        <fullName evidence="3">Acyltransferase</fullName>
    </submittedName>
</protein>
<dbReference type="GO" id="GO:0016746">
    <property type="term" value="F:acyltransferase activity"/>
    <property type="evidence" value="ECO:0007669"/>
    <property type="project" value="UniProtKB-KW"/>
</dbReference>
<gene>
    <name evidence="3" type="ORF">HB662_04535</name>
</gene>
<dbReference type="InterPro" id="IPR002656">
    <property type="entry name" value="Acyl_transf_3_dom"/>
</dbReference>
<keyword evidence="1" id="KW-1133">Transmembrane helix</keyword>
<evidence type="ECO:0000259" key="2">
    <source>
        <dbReference type="Pfam" id="PF01757"/>
    </source>
</evidence>
<evidence type="ECO:0000313" key="4">
    <source>
        <dbReference type="Proteomes" id="UP000765160"/>
    </source>
</evidence>
<sequence>MAAAQPVRALTSVRGIAAWFVVVFHFREALPAATPGWVQLAAAHGYLAVDLFFMMSGFVIALNYARQFEGGADARGLLTFYGFRLARIYPLHLFMLLAYLSVPAALVLFSRSGLPEAGFDPEYYVASLLLIQNWGMFDELRWNIPAWSISTEWFAYLVFPLLVLAITRRLRTAGATLALLGGLLLLLGGVTWWQGGGLGSDIPRFGLLRCVIEFGIGMCIHRVCALRGGAPAAGPAFALGALLCLGSVAFVADYLLAPLGFVLLIFHLLDGRNGLARLLENRGLEWLGLVSYSTYLSHYLIKVWVKFLLEGRGFPEGLPLLAYLLATLAASALLFHLVEKPGQRWGRALVLAAGQPVGRLRRP</sequence>
<dbReference type="Proteomes" id="UP000765160">
    <property type="component" value="Unassembled WGS sequence"/>
</dbReference>
<name>A0ABX1EW89_9PROT</name>
<evidence type="ECO:0000256" key="1">
    <source>
        <dbReference type="SAM" id="Phobius"/>
    </source>
</evidence>
<feature type="transmembrane region" description="Helical" evidence="1">
    <location>
        <begin position="317"/>
        <end position="338"/>
    </location>
</feature>
<dbReference type="RefSeq" id="WP_168047676.1">
    <property type="nucleotide sequence ID" value="NZ_JAATJR010000002.1"/>
</dbReference>
<keyword evidence="1" id="KW-0812">Transmembrane</keyword>
<feature type="transmembrane region" description="Helical" evidence="1">
    <location>
        <begin position="236"/>
        <end position="266"/>
    </location>
</feature>
<feature type="transmembrane region" description="Helical" evidence="1">
    <location>
        <begin position="144"/>
        <end position="166"/>
    </location>
</feature>
<keyword evidence="3" id="KW-0012">Acyltransferase</keyword>
<keyword evidence="4" id="KW-1185">Reference proteome</keyword>
<dbReference type="EMBL" id="JAAVTX010000002">
    <property type="protein sequence ID" value="NKE44029.1"/>
    <property type="molecule type" value="Genomic_DNA"/>
</dbReference>
<feature type="transmembrane region" description="Helical" evidence="1">
    <location>
        <begin position="286"/>
        <end position="305"/>
    </location>
</feature>
<keyword evidence="3" id="KW-0808">Transferase</keyword>
<dbReference type="PANTHER" id="PTHR23028">
    <property type="entry name" value="ACETYLTRANSFERASE"/>
    <property type="match status" value="1"/>
</dbReference>
<feature type="transmembrane region" description="Helical" evidence="1">
    <location>
        <begin position="86"/>
        <end position="109"/>
    </location>
</feature>
<reference evidence="3 4" key="1">
    <citation type="submission" date="2020-03" db="EMBL/GenBank/DDBJ databases">
        <title>Roseomonas selenitidurans sp. nov. isolated from soil.</title>
        <authorList>
            <person name="Liu H."/>
        </authorList>
    </citation>
    <scope>NUCLEOTIDE SEQUENCE [LARGE SCALE GENOMIC DNA]</scope>
    <source>
        <strain evidence="3 4">JCM 15073</strain>
    </source>
</reference>
<keyword evidence="1" id="KW-0472">Membrane</keyword>
<feature type="transmembrane region" description="Helical" evidence="1">
    <location>
        <begin position="7"/>
        <end position="26"/>
    </location>
</feature>
<dbReference type="PANTHER" id="PTHR23028:SF53">
    <property type="entry name" value="ACYL_TRANSF_3 DOMAIN-CONTAINING PROTEIN"/>
    <property type="match status" value="1"/>
</dbReference>
<feature type="domain" description="Acyltransferase 3" evidence="2">
    <location>
        <begin position="9"/>
        <end position="335"/>
    </location>
</feature>
<organism evidence="3 4">
    <name type="scientific">Falsiroseomonas frigidaquae</name>
    <dbReference type="NCBI Taxonomy" id="487318"/>
    <lineage>
        <taxon>Bacteria</taxon>
        <taxon>Pseudomonadati</taxon>
        <taxon>Pseudomonadota</taxon>
        <taxon>Alphaproteobacteria</taxon>
        <taxon>Acetobacterales</taxon>
        <taxon>Roseomonadaceae</taxon>
        <taxon>Falsiroseomonas</taxon>
    </lineage>
</organism>
<dbReference type="Pfam" id="PF01757">
    <property type="entry name" value="Acyl_transf_3"/>
    <property type="match status" value="1"/>
</dbReference>
<dbReference type="InterPro" id="IPR050879">
    <property type="entry name" value="Acyltransferase_3"/>
</dbReference>